<dbReference type="InterPro" id="IPR037548">
    <property type="entry name" value="Bqt4"/>
</dbReference>
<reference evidence="6" key="1">
    <citation type="journal article" date="2020" name="Stud. Mycol.">
        <title>101 Dothideomycetes genomes: a test case for predicting lifestyles and emergence of pathogens.</title>
        <authorList>
            <person name="Haridas S."/>
            <person name="Albert R."/>
            <person name="Binder M."/>
            <person name="Bloem J."/>
            <person name="Labutti K."/>
            <person name="Salamov A."/>
            <person name="Andreopoulos B."/>
            <person name="Baker S."/>
            <person name="Barry K."/>
            <person name="Bills G."/>
            <person name="Bluhm B."/>
            <person name="Cannon C."/>
            <person name="Castanera R."/>
            <person name="Culley D."/>
            <person name="Daum C."/>
            <person name="Ezra D."/>
            <person name="Gonzalez J."/>
            <person name="Henrissat B."/>
            <person name="Kuo A."/>
            <person name="Liang C."/>
            <person name="Lipzen A."/>
            <person name="Lutzoni F."/>
            <person name="Magnuson J."/>
            <person name="Mondo S."/>
            <person name="Nolan M."/>
            <person name="Ohm R."/>
            <person name="Pangilinan J."/>
            <person name="Park H.-J."/>
            <person name="Ramirez L."/>
            <person name="Alfaro M."/>
            <person name="Sun H."/>
            <person name="Tritt A."/>
            <person name="Yoshinaga Y."/>
            <person name="Zwiers L.-H."/>
            <person name="Turgeon B."/>
            <person name="Goodwin S."/>
            <person name="Spatafora J."/>
            <person name="Crous P."/>
            <person name="Grigoriev I."/>
        </authorList>
    </citation>
    <scope>NUCLEOTIDE SEQUENCE</scope>
    <source>
        <strain evidence="6">CBS 122681</strain>
    </source>
</reference>
<dbReference type="Proteomes" id="UP000799324">
    <property type="component" value="Unassembled WGS sequence"/>
</dbReference>
<dbReference type="PROSITE" id="PS51299">
    <property type="entry name" value="HTH_APSES"/>
    <property type="match status" value="1"/>
</dbReference>
<feature type="region of interest" description="Disordered" evidence="3">
    <location>
        <begin position="342"/>
        <end position="378"/>
    </location>
</feature>
<sequence>MPAKRTLPERRNALIAPENSPSHEVLVERRRLGQTNLAVRPGAVGVSNASKAENLGTFDYAHLRVPLPKDLSGSGIFTLKTTTSYPESYFLMRRSNDGNISATGMFKAAFPWASSDEEELERRYQKSFASAGSEEVAGSVWISPKEALVLADEYGMRLWILALLDPRIIEKGQKDRNNPGIDMPPRFDLDEIAPPVVLPPSSSLRATRARSSRSASPSKIATPSRKMASPRKSRTTRAAKAAAANGEEIVERATRATSALQNVFENGTTASESVASESVDGDPTELKSVRIKVHETDELNGDTETRHTDVTIDVPADHPELPTPEDPTKLIEEARKMVEEARKLEGDAATSSKSKSKRKAEELARDEDDLDDAIEGRPAKQARITTALEQQAKKDKVVKRTFVGLGAMALIGYVLAILDTNNLC</sequence>
<dbReference type="GO" id="GO:0030435">
    <property type="term" value="P:sporulation resulting in formation of a cellular spore"/>
    <property type="evidence" value="ECO:0007669"/>
    <property type="project" value="UniProtKB-KW"/>
</dbReference>
<dbReference type="InterPro" id="IPR036887">
    <property type="entry name" value="HTH_APSES_sf"/>
</dbReference>
<dbReference type="GO" id="GO:0003677">
    <property type="term" value="F:DNA binding"/>
    <property type="evidence" value="ECO:0007669"/>
    <property type="project" value="InterPro"/>
</dbReference>
<feature type="domain" description="HTH APSES-type" evidence="5">
    <location>
        <begin position="66"/>
        <end position="176"/>
    </location>
</feature>
<dbReference type="EMBL" id="MU004312">
    <property type="protein sequence ID" value="KAF2658762.1"/>
    <property type="molecule type" value="Genomic_DNA"/>
</dbReference>
<evidence type="ECO:0000313" key="7">
    <source>
        <dbReference type="Proteomes" id="UP000799324"/>
    </source>
</evidence>
<dbReference type="SUPFAM" id="SSF54616">
    <property type="entry name" value="DNA-binding domain of Mlu1-box binding protein MBP1"/>
    <property type="match status" value="1"/>
</dbReference>
<proteinExistence type="predicted"/>
<evidence type="ECO:0000256" key="3">
    <source>
        <dbReference type="SAM" id="MobiDB-lite"/>
    </source>
</evidence>
<dbReference type="PANTHER" id="PTHR38044:SF1">
    <property type="entry name" value="BOUQUET FORMATION PROTEIN 4"/>
    <property type="match status" value="1"/>
</dbReference>
<keyword evidence="4" id="KW-0472">Membrane</keyword>
<evidence type="ECO:0000259" key="5">
    <source>
        <dbReference type="PROSITE" id="PS51299"/>
    </source>
</evidence>
<accession>A0A6A6TGA2</accession>
<dbReference type="GO" id="GO:0070197">
    <property type="term" value="P:meiotic attachment of telomere to nuclear envelope"/>
    <property type="evidence" value="ECO:0007669"/>
    <property type="project" value="InterPro"/>
</dbReference>
<dbReference type="AlphaFoldDB" id="A0A6A6TGA2"/>
<gene>
    <name evidence="6" type="ORF">K491DRAFT_702633</name>
</gene>
<evidence type="ECO:0000256" key="4">
    <source>
        <dbReference type="SAM" id="Phobius"/>
    </source>
</evidence>
<dbReference type="InterPro" id="IPR018004">
    <property type="entry name" value="KilA/APSES_HTH"/>
</dbReference>
<evidence type="ECO:0000256" key="2">
    <source>
        <dbReference type="ARBA" id="ARBA00023321"/>
    </source>
</evidence>
<dbReference type="InterPro" id="IPR003163">
    <property type="entry name" value="Tscrpt_reg_HTH_APSES-type"/>
</dbReference>
<feature type="transmembrane region" description="Helical" evidence="4">
    <location>
        <begin position="401"/>
        <end position="418"/>
    </location>
</feature>
<evidence type="ECO:0000256" key="1">
    <source>
        <dbReference type="ARBA" id="ARBA00022969"/>
    </source>
</evidence>
<evidence type="ECO:0000313" key="6">
    <source>
        <dbReference type="EMBL" id="KAF2658762.1"/>
    </source>
</evidence>
<feature type="region of interest" description="Disordered" evidence="3">
    <location>
        <begin position="172"/>
        <end position="236"/>
    </location>
</feature>
<keyword evidence="2" id="KW-0183">Conidiation</keyword>
<dbReference type="GO" id="GO:0048315">
    <property type="term" value="P:conidium formation"/>
    <property type="evidence" value="ECO:0007669"/>
    <property type="project" value="UniProtKB-KW"/>
</dbReference>
<dbReference type="GO" id="GO:1990862">
    <property type="term" value="C:nuclear membrane complex Bqt3-Bqt4"/>
    <property type="evidence" value="ECO:0007669"/>
    <property type="project" value="InterPro"/>
</dbReference>
<keyword evidence="7" id="KW-1185">Reference proteome</keyword>
<dbReference type="GO" id="GO:0044820">
    <property type="term" value="P:mitotic telomere tethering at nuclear periphery"/>
    <property type="evidence" value="ECO:0007669"/>
    <property type="project" value="TreeGrafter"/>
</dbReference>
<keyword evidence="1" id="KW-0749">Sporulation</keyword>
<dbReference type="SMART" id="SM01252">
    <property type="entry name" value="KilA-N"/>
    <property type="match status" value="1"/>
</dbReference>
<keyword evidence="4" id="KW-1133">Transmembrane helix</keyword>
<keyword evidence="4" id="KW-0812">Transmembrane</keyword>
<dbReference type="OrthoDB" id="5346159at2759"/>
<organism evidence="6 7">
    <name type="scientific">Lophiostoma macrostomum CBS 122681</name>
    <dbReference type="NCBI Taxonomy" id="1314788"/>
    <lineage>
        <taxon>Eukaryota</taxon>
        <taxon>Fungi</taxon>
        <taxon>Dikarya</taxon>
        <taxon>Ascomycota</taxon>
        <taxon>Pezizomycotina</taxon>
        <taxon>Dothideomycetes</taxon>
        <taxon>Pleosporomycetidae</taxon>
        <taxon>Pleosporales</taxon>
        <taxon>Lophiostomataceae</taxon>
        <taxon>Lophiostoma</taxon>
    </lineage>
</organism>
<name>A0A6A6TGA2_9PLEO</name>
<dbReference type="PANTHER" id="PTHR38044">
    <property type="entry name" value="BOUQUET FORMATION PROTEIN 4"/>
    <property type="match status" value="1"/>
</dbReference>
<protein>
    <recommendedName>
        <fullName evidence="5">HTH APSES-type domain-containing protein</fullName>
    </recommendedName>
</protein>
<feature type="compositionally biased region" description="Acidic residues" evidence="3">
    <location>
        <begin position="364"/>
        <end position="373"/>
    </location>
</feature>